<dbReference type="FunFam" id="3.40.50.12390:FF:000003">
    <property type="entry name" value="5'-3' exoribonuclease"/>
    <property type="match status" value="1"/>
</dbReference>
<protein>
    <recommendedName>
        <fullName evidence="13">5'-3' exoribonuclease</fullName>
        <ecNumber evidence="13">3.1.13.-</ecNumber>
    </recommendedName>
</protein>
<evidence type="ECO:0000256" key="7">
    <source>
        <dbReference type="ARBA" id="ARBA00022801"/>
    </source>
</evidence>
<evidence type="ECO:0000313" key="19">
    <source>
        <dbReference type="Proteomes" id="UP000230233"/>
    </source>
</evidence>
<dbReference type="Proteomes" id="UP000230233">
    <property type="component" value="Chromosome II"/>
</dbReference>
<dbReference type="Pfam" id="PF03159">
    <property type="entry name" value="XRN_N"/>
    <property type="match status" value="1"/>
</dbReference>
<evidence type="ECO:0000256" key="8">
    <source>
        <dbReference type="ARBA" id="ARBA00022833"/>
    </source>
</evidence>
<sequence>MCSTFFFLFFVQQFFRFQIPDLGRRHVQASLASHSGKSGMGVPAFFRWLTKKYPATVVNANEDRQRGVDGRRVPVDCTQPNPNFQEFDNLYLDMNGIIHPCTHPEDRPAPKNEDEMFALIFEYIDRIFSIVRPRRLLYMAIDGVAPRAKMNQQRSRRFRASKEMAEKAASIEEQRRRLIAEGIAVPQKKKDEDEAHFDSNCITPGTPFMARLADALRYYIHDRVTNDPAWANIEIILSDANVPGEGEHKIMDYIRKQRGNPAHDPNTVHCLCGADADLIMLGIATHEANFNIIREEFVPNQPRACELCGQYGHELKECRGAENDTDLGDEYCKPEQREKNFIFLRIPVLREYLEKEMAMPNLPFQFNLERALDDWVFLCFFVGNDFLPHLPSLEIREGAIDRLIKLYKEMVYEMKGYLTKDGIPELDRVEMIMRGLGKVEDEIFKRRQQDEERFKENQKNKKARMQQYGRGRGGRGRGRGQPAYVPQHGILAPMSAPMHHSGESTRQMASDARQAAMQFNATNDANAQAAANLKALLNVKGEQSPAEVAAQESRKRKAEQPIIITDEDEEPKDDIRLYESGWKDRYYRAKFDVGSDDVDFRHRVAWAYVEGLCWVLRYYYQGCSSWDWYFPYHYAPFASDFETVGEFKPDFTRPTKPFNPLEQLMSVFPAASKQHLPVEWQKLMTEDDSPIIDLYPADFRIDLNGKKYAWQGVALLPFVDEQRLLETLKSVYPTLTDEEKYRNTRGPNRIFIGRNHKSFAFFQQVAESKSNDLVDLDPSLLNGVSGKISYDSTATAPGLPFPSPVSHEECQDLPTNCGICVLYEDPEYPANYVFPAVRLDGAKEAEKTLRPEDWNDRRDGRFNPTIGFNRNAPRGGLDQSGQRHINHHVRGAMYDRQGGNDNYRGGYRGGYQGGYDDRRGGRGGGGYRGGYNDNRPDFGRNYAGREGGGPQHYHEYQPGGGHGRHHDQQPYQDNRRGGGGYHRGGRGNGPPGYQRPPYRGGGGRGGGYQGNSSWR</sequence>
<feature type="domain" description="Xrn1 helical" evidence="17">
    <location>
        <begin position="509"/>
        <end position="854"/>
    </location>
</feature>
<dbReference type="GO" id="GO:0005634">
    <property type="term" value="C:nucleus"/>
    <property type="evidence" value="ECO:0007669"/>
    <property type="project" value="UniProtKB-SubCell"/>
</dbReference>
<keyword evidence="10" id="KW-0539">Nucleus</keyword>
<feature type="region of interest" description="Disordered" evidence="14">
    <location>
        <begin position="853"/>
        <end position="881"/>
    </location>
</feature>
<evidence type="ECO:0000256" key="5">
    <source>
        <dbReference type="ARBA" id="ARBA00022723"/>
    </source>
</evidence>
<comment type="function">
    <text evidence="11 13">Possesses 5'-&gt;3' exoribonuclease activity. Plays a role in maintenance of steady-state concentration and turnover of microRNAs (miRNA) by degradation of mature miRNA. Degradation role is enhanced when in complex with paxt-1. Partially redundant to xrn-1 in miRNA guide strand degradation. Implicated in differential regulation of mRNAs such as let-7 by controlling the accumulation of mature miRNA. Positively regulates molting of the pharyngeal cuticle.</text>
</comment>
<keyword evidence="5" id="KW-0479">Metal-binding</keyword>
<keyword evidence="9 13" id="KW-0269">Exonuclease</keyword>
<evidence type="ECO:0000259" key="16">
    <source>
        <dbReference type="Pfam" id="PF03159"/>
    </source>
</evidence>
<dbReference type="EMBL" id="PDUG01000002">
    <property type="protein sequence ID" value="PIC47505.1"/>
    <property type="molecule type" value="Genomic_DNA"/>
</dbReference>
<name>A0A2G5V6T2_9PELO</name>
<dbReference type="OrthoDB" id="372487at2759"/>
<feature type="domain" description="Xrn1 N-terminal" evidence="16">
    <location>
        <begin position="40"/>
        <end position="296"/>
    </location>
</feature>
<comment type="subcellular location">
    <subcellularLocation>
        <location evidence="1">Nucleus</location>
    </subcellularLocation>
</comment>
<dbReference type="GO" id="GO:0006397">
    <property type="term" value="P:mRNA processing"/>
    <property type="evidence" value="ECO:0007669"/>
    <property type="project" value="UniProtKB-UniRule"/>
</dbReference>
<evidence type="ECO:0000256" key="13">
    <source>
        <dbReference type="PIRNR" id="PIRNR037239"/>
    </source>
</evidence>
<evidence type="ECO:0000256" key="10">
    <source>
        <dbReference type="ARBA" id="ARBA00023242"/>
    </source>
</evidence>
<feature type="compositionally biased region" description="Gly residues" evidence="14">
    <location>
        <begin position="999"/>
        <end position="1009"/>
    </location>
</feature>
<gene>
    <name evidence="18" type="primary">Cni-xrn-2</name>
    <name evidence="18" type="synonym">Cnig_chr_II.g6842</name>
    <name evidence="18" type="ORF">B9Z55_006842</name>
</gene>
<keyword evidence="4 13" id="KW-0540">Nuclease</keyword>
<keyword evidence="7 13" id="KW-0378">Hydrolase</keyword>
<keyword evidence="15" id="KW-0732">Signal</keyword>
<evidence type="ECO:0000259" key="17">
    <source>
        <dbReference type="Pfam" id="PF17846"/>
    </source>
</evidence>
<dbReference type="PIRSF" id="PIRSF037239">
    <property type="entry name" value="Exonuclease_Xrn2"/>
    <property type="match status" value="1"/>
</dbReference>
<reference evidence="19" key="1">
    <citation type="submission" date="2017-10" db="EMBL/GenBank/DDBJ databases">
        <title>Rapid genome shrinkage in a self-fertile nematode reveals novel sperm competition proteins.</title>
        <authorList>
            <person name="Yin D."/>
            <person name="Schwarz E.M."/>
            <person name="Thomas C.G."/>
            <person name="Felde R.L."/>
            <person name="Korf I.F."/>
            <person name="Cutter A.D."/>
            <person name="Schartner C.M."/>
            <person name="Ralston E.J."/>
            <person name="Meyer B.J."/>
            <person name="Haag E.S."/>
        </authorList>
    </citation>
    <scope>NUCLEOTIDE SEQUENCE [LARGE SCALE GENOMIC DNA]</scope>
    <source>
        <strain evidence="19">JU1422</strain>
    </source>
</reference>
<keyword evidence="6" id="KW-0863">Zinc-finger</keyword>
<dbReference type="InterPro" id="IPR004859">
    <property type="entry name" value="Xrn1_N"/>
</dbReference>
<feature type="region of interest" description="Disordered" evidence="14">
    <location>
        <begin position="450"/>
        <end position="481"/>
    </location>
</feature>
<evidence type="ECO:0000256" key="11">
    <source>
        <dbReference type="ARBA" id="ARBA00053462"/>
    </source>
</evidence>
<feature type="compositionally biased region" description="Basic and acidic residues" evidence="14">
    <location>
        <begin position="450"/>
        <end position="459"/>
    </location>
</feature>
<dbReference type="EC" id="3.1.13.-" evidence="13"/>
<comment type="caution">
    <text evidence="18">The sequence shown here is derived from an EMBL/GenBank/DDBJ whole genome shotgun (WGS) entry which is preliminary data.</text>
</comment>
<dbReference type="AlphaFoldDB" id="A0A2G5V6T2"/>
<keyword evidence="8" id="KW-0862">Zinc</keyword>
<feature type="signal peptide" evidence="15">
    <location>
        <begin position="1"/>
        <end position="16"/>
    </location>
</feature>
<evidence type="ECO:0000256" key="14">
    <source>
        <dbReference type="SAM" id="MobiDB-lite"/>
    </source>
</evidence>
<evidence type="ECO:0000256" key="2">
    <source>
        <dbReference type="ARBA" id="ARBA00006994"/>
    </source>
</evidence>
<evidence type="ECO:0000256" key="12">
    <source>
        <dbReference type="ARBA" id="ARBA00064410"/>
    </source>
</evidence>
<dbReference type="InterPro" id="IPR041412">
    <property type="entry name" value="Xrn1_helical"/>
</dbReference>
<dbReference type="Gene3D" id="3.40.50.12390">
    <property type="match status" value="2"/>
</dbReference>
<dbReference type="GO" id="GO:0003723">
    <property type="term" value="F:RNA binding"/>
    <property type="evidence" value="ECO:0007669"/>
    <property type="project" value="TreeGrafter"/>
</dbReference>
<evidence type="ECO:0000256" key="6">
    <source>
        <dbReference type="ARBA" id="ARBA00022771"/>
    </source>
</evidence>
<keyword evidence="3 13" id="KW-0507">mRNA processing</keyword>
<feature type="chain" id="PRO_5013734454" description="5'-3' exoribonuclease" evidence="15">
    <location>
        <begin position="17"/>
        <end position="1015"/>
    </location>
</feature>
<dbReference type="FunFam" id="3.40.50.12390:FF:000001">
    <property type="entry name" value="5'-3' exoribonuclease"/>
    <property type="match status" value="1"/>
</dbReference>
<keyword evidence="19" id="KW-1185">Reference proteome</keyword>
<comment type="similarity">
    <text evidence="2 13">Belongs to the 5'-3' exonuclease family. XRN2/RAT1 subfamily.</text>
</comment>
<dbReference type="InterPro" id="IPR017151">
    <property type="entry name" value="Xrn2/3/4"/>
</dbReference>
<feature type="compositionally biased region" description="Gly residues" evidence="14">
    <location>
        <begin position="977"/>
        <end position="990"/>
    </location>
</feature>
<organism evidence="18 19">
    <name type="scientific">Caenorhabditis nigoni</name>
    <dbReference type="NCBI Taxonomy" id="1611254"/>
    <lineage>
        <taxon>Eukaryota</taxon>
        <taxon>Metazoa</taxon>
        <taxon>Ecdysozoa</taxon>
        <taxon>Nematoda</taxon>
        <taxon>Chromadorea</taxon>
        <taxon>Rhabditida</taxon>
        <taxon>Rhabditina</taxon>
        <taxon>Rhabditomorpha</taxon>
        <taxon>Rhabditoidea</taxon>
        <taxon>Rhabditidae</taxon>
        <taxon>Peloderinae</taxon>
        <taxon>Caenorhabditis</taxon>
    </lineage>
</organism>
<proteinExistence type="inferred from homology"/>
<dbReference type="PANTHER" id="PTHR12341:SF41">
    <property type="entry name" value="5'-3' EXORIBONUCLEASE 2"/>
    <property type="match status" value="1"/>
</dbReference>
<dbReference type="PANTHER" id="PTHR12341">
    <property type="entry name" value="5'-&gt;3' EXORIBONUCLEASE"/>
    <property type="match status" value="1"/>
</dbReference>
<evidence type="ECO:0000256" key="1">
    <source>
        <dbReference type="ARBA" id="ARBA00004123"/>
    </source>
</evidence>
<comment type="subunit">
    <text evidence="12">Interacts with paxt-1 (via N-terminus); the interaction is direct and results in stabilization of xrn-2 in the complex.</text>
</comment>
<feature type="domain" description="Xrn1 helical" evidence="17">
    <location>
        <begin position="365"/>
        <end position="466"/>
    </location>
</feature>
<dbReference type="Gene3D" id="1.25.40.1050">
    <property type="match status" value="1"/>
</dbReference>
<accession>A0A2G5V6T2</accession>
<dbReference type="GO" id="GO:0004534">
    <property type="term" value="F:5'-3' RNA exonuclease activity"/>
    <property type="evidence" value="ECO:0007669"/>
    <property type="project" value="UniProtKB-UniRule"/>
</dbReference>
<feature type="region of interest" description="Disordered" evidence="14">
    <location>
        <begin position="893"/>
        <end position="1015"/>
    </location>
</feature>
<evidence type="ECO:0000256" key="3">
    <source>
        <dbReference type="ARBA" id="ARBA00022664"/>
    </source>
</evidence>
<dbReference type="CDD" id="cd18673">
    <property type="entry name" value="PIN_XRN1-2-like"/>
    <property type="match status" value="1"/>
</dbReference>
<feature type="compositionally biased region" description="Low complexity" evidence="14">
    <location>
        <begin position="895"/>
        <end position="905"/>
    </location>
</feature>
<evidence type="ECO:0000313" key="18">
    <source>
        <dbReference type="EMBL" id="PIC47505.1"/>
    </source>
</evidence>
<dbReference type="InterPro" id="IPR027073">
    <property type="entry name" value="5_3_exoribonuclease"/>
</dbReference>
<evidence type="ECO:0000256" key="9">
    <source>
        <dbReference type="ARBA" id="ARBA00022839"/>
    </source>
</evidence>
<dbReference type="GO" id="GO:0000956">
    <property type="term" value="P:nuclear-transcribed mRNA catabolic process"/>
    <property type="evidence" value="ECO:0007669"/>
    <property type="project" value="TreeGrafter"/>
</dbReference>
<dbReference type="FunFam" id="1.25.40.1050:FF:000002">
    <property type="entry name" value="5'-3' exoribonuclease"/>
    <property type="match status" value="1"/>
</dbReference>
<evidence type="ECO:0000256" key="15">
    <source>
        <dbReference type="SAM" id="SignalP"/>
    </source>
</evidence>
<dbReference type="GO" id="GO:0008270">
    <property type="term" value="F:zinc ion binding"/>
    <property type="evidence" value="ECO:0007669"/>
    <property type="project" value="UniProtKB-KW"/>
</dbReference>
<evidence type="ECO:0000256" key="4">
    <source>
        <dbReference type="ARBA" id="ARBA00022722"/>
    </source>
</evidence>
<dbReference type="Pfam" id="PF17846">
    <property type="entry name" value="XRN_M"/>
    <property type="match status" value="2"/>
</dbReference>
<dbReference type="STRING" id="1611254.A0A2G5V6T2"/>